<accession>A0ABP6G8L9</accession>
<reference evidence="3" key="1">
    <citation type="journal article" date="2019" name="Int. J. Syst. Evol. Microbiol.">
        <title>The Global Catalogue of Microorganisms (GCM) 10K type strain sequencing project: providing services to taxonomists for standard genome sequencing and annotation.</title>
        <authorList>
            <consortium name="The Broad Institute Genomics Platform"/>
            <consortium name="The Broad Institute Genome Sequencing Center for Infectious Disease"/>
            <person name="Wu L."/>
            <person name="Ma J."/>
        </authorList>
    </citation>
    <scope>NUCLEOTIDE SEQUENCE [LARGE SCALE GENOMIC DNA]</scope>
    <source>
        <strain evidence="3">JCM 8201</strain>
    </source>
</reference>
<evidence type="ECO:0000313" key="3">
    <source>
        <dbReference type="Proteomes" id="UP001501842"/>
    </source>
</evidence>
<feature type="transmembrane region" description="Helical" evidence="1">
    <location>
        <begin position="95"/>
        <end position="119"/>
    </location>
</feature>
<feature type="transmembrane region" description="Helical" evidence="1">
    <location>
        <begin position="131"/>
        <end position="149"/>
    </location>
</feature>
<dbReference type="InterPro" id="IPR046740">
    <property type="entry name" value="DUF6790"/>
</dbReference>
<keyword evidence="3" id="KW-1185">Reference proteome</keyword>
<keyword evidence="1" id="KW-0472">Membrane</keyword>
<dbReference type="Proteomes" id="UP001501842">
    <property type="component" value="Unassembled WGS sequence"/>
</dbReference>
<gene>
    <name evidence="2" type="ORF">GCM10010439_02180</name>
</gene>
<keyword evidence="1" id="KW-1133">Transmembrane helix</keyword>
<evidence type="ECO:0000256" key="1">
    <source>
        <dbReference type="SAM" id="Phobius"/>
    </source>
</evidence>
<keyword evidence="1" id="KW-0812">Transmembrane</keyword>
<protein>
    <recommendedName>
        <fullName evidence="4">Integral membrane protein</fullName>
    </recommendedName>
</protein>
<evidence type="ECO:0000313" key="2">
    <source>
        <dbReference type="EMBL" id="GAA2718690.1"/>
    </source>
</evidence>
<dbReference type="Pfam" id="PF20589">
    <property type="entry name" value="DUF6790"/>
    <property type="match status" value="1"/>
</dbReference>
<evidence type="ECO:0008006" key="4">
    <source>
        <dbReference type="Google" id="ProtNLM"/>
    </source>
</evidence>
<feature type="transmembrane region" description="Helical" evidence="1">
    <location>
        <begin position="29"/>
        <end position="52"/>
    </location>
</feature>
<dbReference type="EMBL" id="BAAATZ010000002">
    <property type="protein sequence ID" value="GAA2718690.1"/>
    <property type="molecule type" value="Genomic_DNA"/>
</dbReference>
<proteinExistence type="predicted"/>
<name>A0ABP6G8L9_9ACTN</name>
<comment type="caution">
    <text evidence="2">The sequence shown here is derived from an EMBL/GenBank/DDBJ whole genome shotgun (WGS) entry which is preliminary data.</text>
</comment>
<organism evidence="2 3">
    <name type="scientific">Actinocorallia aurantiaca</name>
    <dbReference type="NCBI Taxonomy" id="46204"/>
    <lineage>
        <taxon>Bacteria</taxon>
        <taxon>Bacillati</taxon>
        <taxon>Actinomycetota</taxon>
        <taxon>Actinomycetes</taxon>
        <taxon>Streptosporangiales</taxon>
        <taxon>Thermomonosporaceae</taxon>
        <taxon>Actinocorallia</taxon>
    </lineage>
</organism>
<sequence length="170" mass="18273">MVAAIALIGAMVQWSMRHREPGAATAVDIFLVWWLAVAVGVGTALGAAAHLFDGPATAEMIGYTRGNGGFQFENAMGDLSIGIAGLMCIRFRGDFWLAVIVVLSVQFYGDGAGHIYYWLAEDNTKPGNIGPPLWLDFVIPTVAWGLYCASRRRNGDAVPPAGRWTSRRSG</sequence>